<reference evidence="2 3" key="1">
    <citation type="submission" date="2018-11" db="EMBL/GenBank/DDBJ databases">
        <authorList>
            <person name="Zhou Z."/>
            <person name="Wang G."/>
        </authorList>
    </citation>
    <scope>NUCLEOTIDE SEQUENCE [LARGE SCALE GENOMIC DNA]</scope>
    <source>
        <strain evidence="2 3">KCTC52004</strain>
    </source>
</reference>
<proteinExistence type="predicted"/>
<accession>A0A3P1BUB7</accession>
<comment type="caution">
    <text evidence="2">The sequence shown here is derived from an EMBL/GenBank/DDBJ whole genome shotgun (WGS) entry which is preliminary data.</text>
</comment>
<evidence type="ECO:0000256" key="1">
    <source>
        <dbReference type="SAM" id="Phobius"/>
    </source>
</evidence>
<dbReference type="RefSeq" id="WP_124875697.1">
    <property type="nucleotide sequence ID" value="NZ_RQJO01000008.1"/>
</dbReference>
<dbReference type="AlphaFoldDB" id="A0A3P1BUB7"/>
<keyword evidence="3" id="KW-1185">Reference proteome</keyword>
<organism evidence="2 3">
    <name type="scientific">Larkinella rosea</name>
    <dbReference type="NCBI Taxonomy" id="2025312"/>
    <lineage>
        <taxon>Bacteria</taxon>
        <taxon>Pseudomonadati</taxon>
        <taxon>Bacteroidota</taxon>
        <taxon>Cytophagia</taxon>
        <taxon>Cytophagales</taxon>
        <taxon>Spirosomataceae</taxon>
        <taxon>Larkinella</taxon>
    </lineage>
</organism>
<keyword evidence="1" id="KW-0812">Transmembrane</keyword>
<feature type="transmembrane region" description="Helical" evidence="1">
    <location>
        <begin position="44"/>
        <end position="62"/>
    </location>
</feature>
<protein>
    <submittedName>
        <fullName evidence="2">Uncharacterized protein</fullName>
    </submittedName>
</protein>
<dbReference type="EMBL" id="RQJO01000008">
    <property type="protein sequence ID" value="RRB04705.1"/>
    <property type="molecule type" value="Genomic_DNA"/>
</dbReference>
<sequence>MKNQVFAILLVAGILIFFAVYCYAVIDWVTDYRTGVYRRDPLEAWYETLALVLYTLLGLRFMNNRIGSL</sequence>
<keyword evidence="1" id="KW-1133">Transmembrane helix</keyword>
<dbReference type="OrthoDB" id="965937at2"/>
<gene>
    <name evidence="2" type="ORF">EHT25_14640</name>
</gene>
<evidence type="ECO:0000313" key="3">
    <source>
        <dbReference type="Proteomes" id="UP000271925"/>
    </source>
</evidence>
<dbReference type="Proteomes" id="UP000271925">
    <property type="component" value="Unassembled WGS sequence"/>
</dbReference>
<name>A0A3P1BUB7_9BACT</name>
<keyword evidence="1" id="KW-0472">Membrane</keyword>
<evidence type="ECO:0000313" key="2">
    <source>
        <dbReference type="EMBL" id="RRB04705.1"/>
    </source>
</evidence>